<dbReference type="EMBL" id="JAQIZT010000011">
    <property type="protein sequence ID" value="KAJ6978476.1"/>
    <property type="molecule type" value="Genomic_DNA"/>
</dbReference>
<keyword evidence="4" id="KW-1185">Reference proteome</keyword>
<name>A0AAD6M3Y7_9ROSI</name>
<evidence type="ECO:0000313" key="2">
    <source>
        <dbReference type="EMBL" id="KAJ6978528.1"/>
    </source>
</evidence>
<accession>A0AAD6M3Y7</accession>
<dbReference type="AlphaFoldDB" id="A0AAD6M3Y7"/>
<dbReference type="Proteomes" id="UP001164929">
    <property type="component" value="Chromosome 11"/>
</dbReference>
<reference evidence="2" key="1">
    <citation type="journal article" date="2023" name="Mol. Ecol. Resour.">
        <title>Chromosome-level genome assembly of a triploid poplar Populus alba 'Berolinensis'.</title>
        <authorList>
            <person name="Chen S."/>
            <person name="Yu Y."/>
            <person name="Wang X."/>
            <person name="Wang S."/>
            <person name="Zhang T."/>
            <person name="Zhou Y."/>
            <person name="He R."/>
            <person name="Meng N."/>
            <person name="Wang Y."/>
            <person name="Liu W."/>
            <person name="Liu Z."/>
            <person name="Liu J."/>
            <person name="Guo Q."/>
            <person name="Huang H."/>
            <person name="Sederoff R.R."/>
            <person name="Wang G."/>
            <person name="Qu G."/>
            <person name="Chen S."/>
        </authorList>
    </citation>
    <scope>NUCLEOTIDE SEQUENCE</scope>
    <source>
        <strain evidence="2">SC-2020</strain>
    </source>
</reference>
<evidence type="ECO:0000313" key="1">
    <source>
        <dbReference type="EMBL" id="KAJ6978476.1"/>
    </source>
</evidence>
<organism evidence="2 4">
    <name type="scientific">Populus alba x Populus x berolinensis</name>
    <dbReference type="NCBI Taxonomy" id="444605"/>
    <lineage>
        <taxon>Eukaryota</taxon>
        <taxon>Viridiplantae</taxon>
        <taxon>Streptophyta</taxon>
        <taxon>Embryophyta</taxon>
        <taxon>Tracheophyta</taxon>
        <taxon>Spermatophyta</taxon>
        <taxon>Magnoliopsida</taxon>
        <taxon>eudicotyledons</taxon>
        <taxon>Gunneridae</taxon>
        <taxon>Pentapetalae</taxon>
        <taxon>rosids</taxon>
        <taxon>fabids</taxon>
        <taxon>Malpighiales</taxon>
        <taxon>Salicaceae</taxon>
        <taxon>Saliceae</taxon>
        <taxon>Populus</taxon>
    </lineage>
</organism>
<gene>
    <name evidence="1" type="ORF">NC653_026782</name>
    <name evidence="2" type="ORF">NC653_026830</name>
    <name evidence="3" type="ORF">NC653_026835</name>
</gene>
<comment type="caution">
    <text evidence="2">The sequence shown here is derived from an EMBL/GenBank/DDBJ whole genome shotgun (WGS) entry which is preliminary data.</text>
</comment>
<protein>
    <submittedName>
        <fullName evidence="2">Uncharacterized protein</fullName>
    </submittedName>
</protein>
<dbReference type="EMBL" id="JAQIZT010000011">
    <property type="protein sequence ID" value="KAJ6978533.1"/>
    <property type="molecule type" value="Genomic_DNA"/>
</dbReference>
<proteinExistence type="predicted"/>
<sequence>MLAASFMTQETVALRQNRMSKRIWLVSCDGSRVPAAWQFWTHRCGTPVKDAVLTKMVDTLDTCKISSSSQIFKNSSTHLLLSSYLYDQCLRLCIIELPNSLLCR</sequence>
<evidence type="ECO:0000313" key="4">
    <source>
        <dbReference type="Proteomes" id="UP001164929"/>
    </source>
</evidence>
<dbReference type="EMBL" id="JAQIZT010000011">
    <property type="protein sequence ID" value="KAJ6978528.1"/>
    <property type="molecule type" value="Genomic_DNA"/>
</dbReference>
<evidence type="ECO:0000313" key="3">
    <source>
        <dbReference type="EMBL" id="KAJ6978533.1"/>
    </source>
</evidence>